<dbReference type="PROSITE" id="PS01094">
    <property type="entry name" value="UPF0076"/>
    <property type="match status" value="1"/>
</dbReference>
<dbReference type="InterPro" id="IPR006175">
    <property type="entry name" value="YjgF/YER057c/UK114"/>
</dbReference>
<dbReference type="InterPro" id="IPR006056">
    <property type="entry name" value="RidA"/>
</dbReference>
<gene>
    <name evidence="2" type="ORF">V2H45_12300</name>
</gene>
<comment type="similarity">
    <text evidence="1">Belongs to the RutC family.</text>
</comment>
<dbReference type="InterPro" id="IPR019897">
    <property type="entry name" value="RidA_CS"/>
</dbReference>
<sequence length="130" mass="13758">MSYQVIRTESAPTPVGPYNQAIAVPATSKLIFLAGQVAIDPATSKVIEGDVAAQTERVLQNVRAVLHAAGADFTNVVKTTVFLANMADFPAMNAVYAKYFLDPAPARSTVQVARLPLDVLVEIECIAAIG</sequence>
<dbReference type="CDD" id="cd00448">
    <property type="entry name" value="YjgF_YER057c_UK114_family"/>
    <property type="match status" value="1"/>
</dbReference>
<accession>A0AAW9PXD7</accession>
<name>A0AAW9PXD7_9CYAN</name>
<evidence type="ECO:0000313" key="3">
    <source>
        <dbReference type="Proteomes" id="UP001333818"/>
    </source>
</evidence>
<dbReference type="Proteomes" id="UP001333818">
    <property type="component" value="Unassembled WGS sequence"/>
</dbReference>
<dbReference type="Gene3D" id="3.30.1330.40">
    <property type="entry name" value="RutC-like"/>
    <property type="match status" value="1"/>
</dbReference>
<dbReference type="RefSeq" id="WP_330483965.1">
    <property type="nucleotide sequence ID" value="NZ_JAZBJZ010000044.1"/>
</dbReference>
<dbReference type="Pfam" id="PF01042">
    <property type="entry name" value="Ribonuc_L-PSP"/>
    <property type="match status" value="1"/>
</dbReference>
<dbReference type="NCBIfam" id="TIGR00004">
    <property type="entry name" value="Rid family detoxifying hydrolase"/>
    <property type="match status" value="1"/>
</dbReference>
<keyword evidence="3" id="KW-1185">Reference proteome</keyword>
<evidence type="ECO:0000256" key="1">
    <source>
        <dbReference type="ARBA" id="ARBA00010552"/>
    </source>
</evidence>
<comment type="caution">
    <text evidence="2">The sequence shown here is derived from an EMBL/GenBank/DDBJ whole genome shotgun (WGS) entry which is preliminary data.</text>
</comment>
<dbReference type="GO" id="GO:0019239">
    <property type="term" value="F:deaminase activity"/>
    <property type="evidence" value="ECO:0007669"/>
    <property type="project" value="TreeGrafter"/>
</dbReference>
<evidence type="ECO:0000313" key="2">
    <source>
        <dbReference type="EMBL" id="MEE3717536.1"/>
    </source>
</evidence>
<dbReference type="SUPFAM" id="SSF55298">
    <property type="entry name" value="YjgF-like"/>
    <property type="match status" value="1"/>
</dbReference>
<reference evidence="2" key="1">
    <citation type="submission" date="2024-01" db="EMBL/GenBank/DDBJ databases">
        <title>Bank of Algae and Cyanobacteria of the Azores (BACA) strain genomes.</title>
        <authorList>
            <person name="Luz R."/>
            <person name="Cordeiro R."/>
            <person name="Fonseca A."/>
            <person name="Goncalves V."/>
        </authorList>
    </citation>
    <scope>NUCLEOTIDE SEQUENCE</scope>
    <source>
        <strain evidence="2">BACA0141</strain>
    </source>
</reference>
<dbReference type="PANTHER" id="PTHR11803">
    <property type="entry name" value="2-IMINOBUTANOATE/2-IMINOPROPANOATE DEAMINASE RIDA"/>
    <property type="match status" value="1"/>
</dbReference>
<proteinExistence type="inferred from homology"/>
<dbReference type="EMBL" id="JAZBJZ010000044">
    <property type="protein sequence ID" value="MEE3717536.1"/>
    <property type="molecule type" value="Genomic_DNA"/>
</dbReference>
<dbReference type="GO" id="GO:0005829">
    <property type="term" value="C:cytosol"/>
    <property type="evidence" value="ECO:0007669"/>
    <property type="project" value="TreeGrafter"/>
</dbReference>
<protein>
    <submittedName>
        <fullName evidence="2">RidA family protein</fullName>
    </submittedName>
</protein>
<organism evidence="2 3">
    <name type="scientific">Tumidithrix elongata BACA0141</name>
    <dbReference type="NCBI Taxonomy" id="2716417"/>
    <lineage>
        <taxon>Bacteria</taxon>
        <taxon>Bacillati</taxon>
        <taxon>Cyanobacteriota</taxon>
        <taxon>Cyanophyceae</taxon>
        <taxon>Pseudanabaenales</taxon>
        <taxon>Pseudanabaenaceae</taxon>
        <taxon>Tumidithrix</taxon>
        <taxon>Tumidithrix elongata</taxon>
    </lineage>
</organism>
<dbReference type="FunFam" id="3.30.1330.40:FF:000001">
    <property type="entry name" value="L-PSP family endoribonuclease"/>
    <property type="match status" value="1"/>
</dbReference>
<dbReference type="InterPro" id="IPR035959">
    <property type="entry name" value="RutC-like_sf"/>
</dbReference>
<dbReference type="PANTHER" id="PTHR11803:SF58">
    <property type="entry name" value="PROTEIN HMF1-RELATED"/>
    <property type="match status" value="1"/>
</dbReference>
<dbReference type="AlphaFoldDB" id="A0AAW9PXD7"/>